<protein>
    <submittedName>
        <fullName evidence="2">Exo endo phos 2 domain containing protein</fullName>
    </submittedName>
</protein>
<accession>A0A482VUM8</accession>
<dbReference type="EMBL" id="QDEB01062925">
    <property type="protein sequence ID" value="RZC36353.1"/>
    <property type="molecule type" value="Genomic_DNA"/>
</dbReference>
<dbReference type="Proteomes" id="UP000292052">
    <property type="component" value="Unassembled WGS sequence"/>
</dbReference>
<dbReference type="PANTHER" id="PTHR47326">
    <property type="entry name" value="TRANSPOSABLE ELEMENT TC3 TRANSPOSASE-LIKE PROTEIN"/>
    <property type="match status" value="1"/>
</dbReference>
<organism evidence="2 3">
    <name type="scientific">Asbolus verrucosus</name>
    <name type="common">Desert ironclad beetle</name>
    <dbReference type="NCBI Taxonomy" id="1661398"/>
    <lineage>
        <taxon>Eukaryota</taxon>
        <taxon>Metazoa</taxon>
        <taxon>Ecdysozoa</taxon>
        <taxon>Arthropoda</taxon>
        <taxon>Hexapoda</taxon>
        <taxon>Insecta</taxon>
        <taxon>Pterygota</taxon>
        <taxon>Neoptera</taxon>
        <taxon>Endopterygota</taxon>
        <taxon>Coleoptera</taxon>
        <taxon>Polyphaga</taxon>
        <taxon>Cucujiformia</taxon>
        <taxon>Tenebrionidae</taxon>
        <taxon>Pimeliinae</taxon>
        <taxon>Asbolus</taxon>
    </lineage>
</organism>
<evidence type="ECO:0000313" key="2">
    <source>
        <dbReference type="EMBL" id="RZC36353.1"/>
    </source>
</evidence>
<dbReference type="Pfam" id="PF14529">
    <property type="entry name" value="Exo_endo_phos_2"/>
    <property type="match status" value="1"/>
</dbReference>
<dbReference type="GO" id="GO:0003824">
    <property type="term" value="F:catalytic activity"/>
    <property type="evidence" value="ECO:0007669"/>
    <property type="project" value="InterPro"/>
</dbReference>
<dbReference type="SUPFAM" id="SSF56219">
    <property type="entry name" value="DNase I-like"/>
    <property type="match status" value="1"/>
</dbReference>
<feature type="domain" description="Endonuclease/exonuclease/phosphatase" evidence="1">
    <location>
        <begin position="3"/>
        <end position="72"/>
    </location>
</feature>
<sequence>MQKHVTWGCNRNNTKGNTLYKFTNTQDFHLHHTNTPTHYLPNNITPTTIDLVLTKNITDISLPISSPQLSSDQQVYAKFLKSTVSQRQISRESGISQSSVFRILKSNRFHPYHVTLVQALREADYEK</sequence>
<dbReference type="InterPro" id="IPR005135">
    <property type="entry name" value="Endo/exonuclease/phosphatase"/>
</dbReference>
<evidence type="ECO:0000313" key="3">
    <source>
        <dbReference type="Proteomes" id="UP000292052"/>
    </source>
</evidence>
<evidence type="ECO:0000259" key="1">
    <source>
        <dbReference type="Pfam" id="PF14529"/>
    </source>
</evidence>
<reference evidence="2 3" key="1">
    <citation type="submission" date="2017-03" db="EMBL/GenBank/DDBJ databases">
        <title>Genome of the blue death feigning beetle - Asbolus verrucosus.</title>
        <authorList>
            <person name="Rider S.D."/>
        </authorList>
    </citation>
    <scope>NUCLEOTIDE SEQUENCE [LARGE SCALE GENOMIC DNA]</scope>
    <source>
        <strain evidence="2">Butters</strain>
        <tissue evidence="2">Head and leg muscle</tissue>
    </source>
</reference>
<dbReference type="Gene3D" id="3.60.10.10">
    <property type="entry name" value="Endonuclease/exonuclease/phosphatase"/>
    <property type="match status" value="1"/>
</dbReference>
<name>A0A482VUM8_ASBVE</name>
<dbReference type="InterPro" id="IPR036691">
    <property type="entry name" value="Endo/exonu/phosph_ase_sf"/>
</dbReference>
<comment type="caution">
    <text evidence="2">The sequence shown here is derived from an EMBL/GenBank/DDBJ whole genome shotgun (WGS) entry which is preliminary data.</text>
</comment>
<dbReference type="AlphaFoldDB" id="A0A482VUM8"/>
<dbReference type="PANTHER" id="PTHR47326:SF1">
    <property type="entry name" value="HTH PSQ-TYPE DOMAIN-CONTAINING PROTEIN"/>
    <property type="match status" value="1"/>
</dbReference>
<dbReference type="OrthoDB" id="410155at2759"/>
<proteinExistence type="predicted"/>
<keyword evidence="3" id="KW-1185">Reference proteome</keyword>
<gene>
    <name evidence="2" type="ORF">BDFB_005401</name>
</gene>